<keyword evidence="1" id="KW-1133">Transmembrane helix</keyword>
<protein>
    <submittedName>
        <fullName evidence="2">Uncharacterized protein</fullName>
    </submittedName>
</protein>
<dbReference type="Proteomes" id="UP000030011">
    <property type="component" value="Unassembled WGS sequence"/>
</dbReference>
<name>A0A0A0JHW9_9MICO</name>
<dbReference type="EMBL" id="AVPK01000012">
    <property type="protein sequence ID" value="KGN36344.1"/>
    <property type="molecule type" value="Genomic_DNA"/>
</dbReference>
<evidence type="ECO:0000313" key="3">
    <source>
        <dbReference type="Proteomes" id="UP000030011"/>
    </source>
</evidence>
<dbReference type="STRING" id="1385521.N803_05940"/>
<dbReference type="RefSeq" id="WP_281175018.1">
    <property type="nucleotide sequence ID" value="NZ_AVPK01000012.1"/>
</dbReference>
<evidence type="ECO:0000313" key="2">
    <source>
        <dbReference type="EMBL" id="KGN36344.1"/>
    </source>
</evidence>
<feature type="transmembrane region" description="Helical" evidence="1">
    <location>
        <begin position="12"/>
        <end position="34"/>
    </location>
</feature>
<keyword evidence="1" id="KW-0472">Membrane</keyword>
<dbReference type="AlphaFoldDB" id="A0A0A0JHW9"/>
<reference evidence="2 3" key="1">
    <citation type="submission" date="2013-08" db="EMBL/GenBank/DDBJ databases">
        <title>The genome sequence of Knoellia subterranea.</title>
        <authorList>
            <person name="Zhu W."/>
            <person name="Wang G."/>
        </authorList>
    </citation>
    <scope>NUCLEOTIDE SEQUENCE [LARGE SCALE GENOMIC DNA]</scope>
    <source>
        <strain evidence="2 3">KCTC 19937</strain>
    </source>
</reference>
<accession>A0A0A0JHW9</accession>
<evidence type="ECO:0000256" key="1">
    <source>
        <dbReference type="SAM" id="Phobius"/>
    </source>
</evidence>
<keyword evidence="3" id="KW-1185">Reference proteome</keyword>
<organism evidence="2 3">
    <name type="scientific">Knoellia subterranea KCTC 19937</name>
    <dbReference type="NCBI Taxonomy" id="1385521"/>
    <lineage>
        <taxon>Bacteria</taxon>
        <taxon>Bacillati</taxon>
        <taxon>Actinomycetota</taxon>
        <taxon>Actinomycetes</taxon>
        <taxon>Micrococcales</taxon>
        <taxon>Intrasporangiaceae</taxon>
        <taxon>Knoellia</taxon>
    </lineage>
</organism>
<comment type="caution">
    <text evidence="2">The sequence shown here is derived from an EMBL/GenBank/DDBJ whole genome shotgun (WGS) entry which is preliminary data.</text>
</comment>
<sequence>MELATLATTDWFVRSAAKAVMAVLALAGITDMYLRQRSRIGAWG</sequence>
<keyword evidence="1" id="KW-0812">Transmembrane</keyword>
<gene>
    <name evidence="2" type="ORF">N803_05940</name>
</gene>
<proteinExistence type="predicted"/>